<dbReference type="SUPFAM" id="SSF53649">
    <property type="entry name" value="Alkaline phosphatase-like"/>
    <property type="match status" value="1"/>
</dbReference>
<gene>
    <name evidence="1" type="ORF">SAMN05444167_3382</name>
</gene>
<name>A0A1G7P4F9_9BACT</name>
<organism evidence="1 2">
    <name type="scientific">Terriglobus roseus</name>
    <dbReference type="NCBI Taxonomy" id="392734"/>
    <lineage>
        <taxon>Bacteria</taxon>
        <taxon>Pseudomonadati</taxon>
        <taxon>Acidobacteriota</taxon>
        <taxon>Terriglobia</taxon>
        <taxon>Terriglobales</taxon>
        <taxon>Acidobacteriaceae</taxon>
        <taxon>Terriglobus</taxon>
    </lineage>
</organism>
<dbReference type="Proteomes" id="UP000182427">
    <property type="component" value="Chromosome I"/>
</dbReference>
<dbReference type="OrthoDB" id="9791578at2"/>
<accession>A0A1G7P4F9</accession>
<dbReference type="InterPro" id="IPR017850">
    <property type="entry name" value="Alkaline_phosphatase_core_sf"/>
</dbReference>
<dbReference type="AlphaFoldDB" id="A0A1G7P4F9"/>
<protein>
    <submittedName>
        <fullName evidence="1">Sulfatase</fullName>
    </submittedName>
</protein>
<evidence type="ECO:0000313" key="2">
    <source>
        <dbReference type="Proteomes" id="UP000182427"/>
    </source>
</evidence>
<reference evidence="1 2" key="1">
    <citation type="submission" date="2016-10" db="EMBL/GenBank/DDBJ databases">
        <authorList>
            <person name="de Groot N.N."/>
        </authorList>
    </citation>
    <scope>NUCLEOTIDE SEQUENCE [LARGE SCALE GENOMIC DNA]</scope>
    <source>
        <strain evidence="1 2">GAS232</strain>
    </source>
</reference>
<keyword evidence="2" id="KW-1185">Reference proteome</keyword>
<dbReference type="Gene3D" id="3.40.720.10">
    <property type="entry name" value="Alkaline Phosphatase, subunit A"/>
    <property type="match status" value="1"/>
</dbReference>
<proteinExistence type="predicted"/>
<dbReference type="Pfam" id="PF01663">
    <property type="entry name" value="Phosphodiest"/>
    <property type="match status" value="1"/>
</dbReference>
<dbReference type="EMBL" id="LT629690">
    <property type="protein sequence ID" value="SDF81175.1"/>
    <property type="molecule type" value="Genomic_DNA"/>
</dbReference>
<sequence>MLLVLRVSSAPMKTVSFLSLRNLLVLSLLCGLRLPAQQQTPVRNVVLVMTDGMRWQEIFRGADETLLTPENYYNKRDVAPLKQQFLAATAEERRRKLMPFFWEHFGSTGFIFGDQDAGSTASVTNGKNFSYPGYSETLTGHPDPRIDSNDDKPNPNLTVLAWLNHTPKFKGSVAAFGAWHTIANAVNAEKCGCVDNAAYDPLVISPMPPALAVLNAVKRDSPREWDDETFDAPTFYTAAEYVKAKKPHVLYISLGETDEWAHAGNYGEYLLSANRADQYLKQLWDLLQSMPEYRDSTALIFTTDHGRGTVGKAWQTHGEKTPESKDIFIAVSAPGMNGNGVQKNVALVTQSQVAATLARFLGEDWKTAEPAAGAPLPLK</sequence>
<dbReference type="InterPro" id="IPR002591">
    <property type="entry name" value="Phosphodiest/P_Trfase"/>
</dbReference>
<evidence type="ECO:0000313" key="1">
    <source>
        <dbReference type="EMBL" id="SDF81175.1"/>
    </source>
</evidence>